<keyword evidence="1" id="KW-0472">Membrane</keyword>
<name>A0A2W1BKU3_HELAM</name>
<dbReference type="EMBL" id="KZ150021">
    <property type="protein sequence ID" value="PZC74901.1"/>
    <property type="molecule type" value="Genomic_DNA"/>
</dbReference>
<proteinExistence type="predicted"/>
<dbReference type="Proteomes" id="UP000249218">
    <property type="component" value="Unassembled WGS sequence"/>
</dbReference>
<dbReference type="AlphaFoldDB" id="A0A2W1BKU3"/>
<evidence type="ECO:0000256" key="1">
    <source>
        <dbReference type="SAM" id="Phobius"/>
    </source>
</evidence>
<keyword evidence="1" id="KW-1133">Transmembrane helix</keyword>
<evidence type="ECO:0000313" key="3">
    <source>
        <dbReference type="Proteomes" id="UP000249218"/>
    </source>
</evidence>
<protein>
    <submittedName>
        <fullName evidence="2">Uncharacterized protein</fullName>
    </submittedName>
</protein>
<keyword evidence="3" id="KW-1185">Reference proteome</keyword>
<feature type="transmembrane region" description="Helical" evidence="1">
    <location>
        <begin position="65"/>
        <end position="86"/>
    </location>
</feature>
<gene>
    <name evidence="2" type="primary">HaOG207064</name>
    <name evidence="2" type="ORF">B5X24_HaOG207064</name>
</gene>
<evidence type="ECO:0000313" key="2">
    <source>
        <dbReference type="EMBL" id="PZC74901.1"/>
    </source>
</evidence>
<accession>A0A2W1BKU3</accession>
<organism evidence="2 3">
    <name type="scientific">Helicoverpa armigera</name>
    <name type="common">Cotton bollworm</name>
    <name type="synonym">Heliothis armigera</name>
    <dbReference type="NCBI Taxonomy" id="29058"/>
    <lineage>
        <taxon>Eukaryota</taxon>
        <taxon>Metazoa</taxon>
        <taxon>Ecdysozoa</taxon>
        <taxon>Arthropoda</taxon>
        <taxon>Hexapoda</taxon>
        <taxon>Insecta</taxon>
        <taxon>Pterygota</taxon>
        <taxon>Neoptera</taxon>
        <taxon>Endopterygota</taxon>
        <taxon>Lepidoptera</taxon>
        <taxon>Glossata</taxon>
        <taxon>Ditrysia</taxon>
        <taxon>Noctuoidea</taxon>
        <taxon>Noctuidae</taxon>
        <taxon>Heliothinae</taxon>
        <taxon>Helicoverpa</taxon>
    </lineage>
</organism>
<dbReference type="OrthoDB" id="7465310at2759"/>
<feature type="transmembrane region" description="Helical" evidence="1">
    <location>
        <begin position="26"/>
        <end position="44"/>
    </location>
</feature>
<keyword evidence="1" id="KW-0812">Transmembrane</keyword>
<feature type="transmembrane region" description="Helical" evidence="1">
    <location>
        <begin position="119"/>
        <end position="135"/>
    </location>
</feature>
<reference evidence="2 3" key="1">
    <citation type="journal article" date="2017" name="BMC Biol.">
        <title>Genomic innovations, transcriptional plasticity and gene loss underlying the evolution and divergence of two highly polyphagous and invasive Helicoverpa pest species.</title>
        <authorList>
            <person name="Pearce S.L."/>
            <person name="Clarke D.F."/>
            <person name="East P.D."/>
            <person name="Elfekih S."/>
            <person name="Gordon K.H."/>
            <person name="Jermiin L.S."/>
            <person name="McGaughran A."/>
            <person name="Oakeshott J.G."/>
            <person name="Papanikolaou A."/>
            <person name="Perera O.P."/>
            <person name="Rane R.V."/>
            <person name="Richards S."/>
            <person name="Tay W.T."/>
            <person name="Walsh T.K."/>
            <person name="Anderson A."/>
            <person name="Anderson C.J."/>
            <person name="Asgari S."/>
            <person name="Board P.G."/>
            <person name="Bretschneider A."/>
            <person name="Campbell P.M."/>
            <person name="Chertemps T."/>
            <person name="Christeller J.T."/>
            <person name="Coppin C.W."/>
            <person name="Downes S.J."/>
            <person name="Duan G."/>
            <person name="Farnsworth C.A."/>
            <person name="Good R.T."/>
            <person name="Han L.B."/>
            <person name="Han Y.C."/>
            <person name="Hatje K."/>
            <person name="Horne I."/>
            <person name="Huang Y.P."/>
            <person name="Hughes D.S."/>
            <person name="Jacquin-Joly E."/>
            <person name="James W."/>
            <person name="Jhangiani S."/>
            <person name="Kollmar M."/>
            <person name="Kuwar S.S."/>
            <person name="Li S."/>
            <person name="Liu N.Y."/>
            <person name="Maibeche M.T."/>
            <person name="Miller J.R."/>
            <person name="Montagne N."/>
            <person name="Perry T."/>
            <person name="Qu J."/>
            <person name="Song S.V."/>
            <person name="Sutton G.G."/>
            <person name="Vogel H."/>
            <person name="Walenz B.P."/>
            <person name="Xu W."/>
            <person name="Zhang H.J."/>
            <person name="Zou Z."/>
            <person name="Batterham P."/>
            <person name="Edwards O.R."/>
            <person name="Feyereisen R."/>
            <person name="Gibbs R.A."/>
            <person name="Heckel D.G."/>
            <person name="McGrath A."/>
            <person name="Robin C."/>
            <person name="Scherer S.E."/>
            <person name="Worley K.C."/>
            <person name="Wu Y.D."/>
        </authorList>
    </citation>
    <scope>NUCLEOTIDE SEQUENCE [LARGE SCALE GENOMIC DNA]</scope>
    <source>
        <strain evidence="2">Harm_GR_Male_#8</strain>
        <tissue evidence="2">Whole organism</tissue>
    </source>
</reference>
<sequence length="211" mass="25079">MWNTSIWIYLQNEGYELLEWAKCGESLLSVVPTVLWASGAAALAQRVLSALFRRFVFRRVPLWELILQHLLFIWMVIYSLHFWVMLVRLLKSIVEYCFEDEMVIMSEDDLESRKMMQQWMIWMCGVAPLAFYIQTRPRPEMPPLMIWITTSPWQRREMGPYGYYLNRPLSTLQSSTNVSLRQQALTLRRAFSDSKVIIKEPPKKKRYSKSV</sequence>